<dbReference type="EMBL" id="KZ857388">
    <property type="protein sequence ID" value="RDX53009.1"/>
    <property type="molecule type" value="Genomic_DNA"/>
</dbReference>
<protein>
    <submittedName>
        <fullName evidence="1">Uncharacterized protein</fullName>
    </submittedName>
</protein>
<keyword evidence="2" id="KW-1185">Reference proteome</keyword>
<evidence type="ECO:0000313" key="1">
    <source>
        <dbReference type="EMBL" id="RDX53009.1"/>
    </source>
</evidence>
<organism evidence="1 2">
    <name type="scientific">Lentinus brumalis</name>
    <dbReference type="NCBI Taxonomy" id="2498619"/>
    <lineage>
        <taxon>Eukaryota</taxon>
        <taxon>Fungi</taxon>
        <taxon>Dikarya</taxon>
        <taxon>Basidiomycota</taxon>
        <taxon>Agaricomycotina</taxon>
        <taxon>Agaricomycetes</taxon>
        <taxon>Polyporales</taxon>
        <taxon>Polyporaceae</taxon>
        <taxon>Lentinus</taxon>
    </lineage>
</organism>
<reference evidence="1 2" key="1">
    <citation type="journal article" date="2018" name="Biotechnol. Biofuels">
        <title>Integrative visual omics of the white-rot fungus Polyporus brumalis exposes the biotechnological potential of its oxidative enzymes for delignifying raw plant biomass.</title>
        <authorList>
            <person name="Miyauchi S."/>
            <person name="Rancon A."/>
            <person name="Drula E."/>
            <person name="Hage H."/>
            <person name="Chaduli D."/>
            <person name="Favel A."/>
            <person name="Grisel S."/>
            <person name="Henrissat B."/>
            <person name="Herpoel-Gimbert I."/>
            <person name="Ruiz-Duenas F.J."/>
            <person name="Chevret D."/>
            <person name="Hainaut M."/>
            <person name="Lin J."/>
            <person name="Wang M."/>
            <person name="Pangilinan J."/>
            <person name="Lipzen A."/>
            <person name="Lesage-Meessen L."/>
            <person name="Navarro D."/>
            <person name="Riley R."/>
            <person name="Grigoriev I.V."/>
            <person name="Zhou S."/>
            <person name="Raouche S."/>
            <person name="Rosso M.N."/>
        </authorList>
    </citation>
    <scope>NUCLEOTIDE SEQUENCE [LARGE SCALE GENOMIC DNA]</scope>
    <source>
        <strain evidence="1 2">BRFM 1820</strain>
    </source>
</reference>
<accession>A0A371DKF2</accession>
<sequence length="161" mass="18525">MRLSQPPYPSFTTVMATAGLAPRSTARLPTYHSAHLRRYHPYPMTSRRRDEDYLTTTVDHRSAFGGLEPIIEEPEAVATGPAMTCQELPDRDFCPCELDYPVVEEDLIRHYEETRRQQAETSNGHRRLAVAFVNMMFALRRKYHALLAVVDFLKGQEIETK</sequence>
<dbReference type="OrthoDB" id="2637024at2759"/>
<evidence type="ECO:0000313" key="2">
    <source>
        <dbReference type="Proteomes" id="UP000256964"/>
    </source>
</evidence>
<proteinExistence type="predicted"/>
<dbReference type="Proteomes" id="UP000256964">
    <property type="component" value="Unassembled WGS sequence"/>
</dbReference>
<dbReference type="AlphaFoldDB" id="A0A371DKF2"/>
<name>A0A371DKF2_9APHY</name>
<gene>
    <name evidence="1" type="ORF">OH76DRAFT_62930</name>
</gene>